<organism evidence="3 4">
    <name type="scientific">Laceyella tengchongensis</name>
    <dbReference type="NCBI Taxonomy" id="574699"/>
    <lineage>
        <taxon>Bacteria</taxon>
        <taxon>Bacillati</taxon>
        <taxon>Bacillota</taxon>
        <taxon>Bacilli</taxon>
        <taxon>Bacillales</taxon>
        <taxon>Thermoactinomycetaceae</taxon>
        <taxon>Laceyella</taxon>
    </lineage>
</organism>
<feature type="transmembrane region" description="Helical" evidence="1">
    <location>
        <begin position="53"/>
        <end position="73"/>
    </location>
</feature>
<reference evidence="3" key="1">
    <citation type="submission" date="2017-05" db="EMBL/GenBank/DDBJ databases">
        <authorList>
            <person name="Varghese N."/>
            <person name="Submissions S."/>
        </authorList>
    </citation>
    <scope>NUCLEOTIDE SEQUENCE</scope>
    <source>
        <strain evidence="3">DSM 45262</strain>
    </source>
</reference>
<dbReference type="AlphaFoldDB" id="A0AA46ACX6"/>
<feature type="domain" description="YdbS-like PH" evidence="2">
    <location>
        <begin position="75"/>
        <end position="141"/>
    </location>
</feature>
<keyword evidence="1" id="KW-1133">Transmembrane helix</keyword>
<feature type="transmembrane region" description="Helical" evidence="1">
    <location>
        <begin position="354"/>
        <end position="375"/>
    </location>
</feature>
<dbReference type="PANTHER" id="PTHR34473:SF2">
    <property type="entry name" value="UPF0699 TRANSMEMBRANE PROTEIN YDBT"/>
    <property type="match status" value="1"/>
</dbReference>
<comment type="caution">
    <text evidence="3">The sequence shown here is derived from an EMBL/GenBank/DDBJ whole genome shotgun (WGS) entry which is preliminary data.</text>
</comment>
<dbReference type="PANTHER" id="PTHR34473">
    <property type="entry name" value="UPF0699 TRANSMEMBRANE PROTEIN YDBS"/>
    <property type="match status" value="1"/>
</dbReference>
<proteinExistence type="predicted"/>
<dbReference type="PIRSF" id="PIRSF026631">
    <property type="entry name" value="UCP026631"/>
    <property type="match status" value="1"/>
</dbReference>
<feature type="domain" description="YdbS-like PH" evidence="2">
    <location>
        <begin position="398"/>
        <end position="477"/>
    </location>
</feature>
<feature type="transmembrane region" description="Helical" evidence="1">
    <location>
        <begin position="226"/>
        <end position="247"/>
    </location>
</feature>
<name>A0AA46ACX6_9BACL</name>
<keyword evidence="1" id="KW-0472">Membrane</keyword>
<keyword evidence="4" id="KW-1185">Reference proteome</keyword>
<feature type="transmembrane region" description="Helical" evidence="1">
    <location>
        <begin position="20"/>
        <end position="41"/>
    </location>
</feature>
<dbReference type="EMBL" id="FXTU01000001">
    <property type="protein sequence ID" value="SMP01542.1"/>
    <property type="molecule type" value="Genomic_DNA"/>
</dbReference>
<dbReference type="Pfam" id="PF03703">
    <property type="entry name" value="bPH_2"/>
    <property type="match status" value="2"/>
</dbReference>
<evidence type="ECO:0000256" key="1">
    <source>
        <dbReference type="SAM" id="Phobius"/>
    </source>
</evidence>
<accession>A0AA46ACX6</accession>
<protein>
    <submittedName>
        <fullName evidence="3">Membrane protein</fullName>
    </submittedName>
</protein>
<evidence type="ECO:0000313" key="3">
    <source>
        <dbReference type="EMBL" id="SMP01542.1"/>
    </source>
</evidence>
<gene>
    <name evidence="3" type="ORF">SAMN06265361_101265</name>
</gene>
<dbReference type="InterPro" id="IPR005182">
    <property type="entry name" value="YdbS-like_PH"/>
</dbReference>
<feature type="transmembrane region" description="Helical" evidence="1">
    <location>
        <begin position="381"/>
        <end position="398"/>
    </location>
</feature>
<dbReference type="RefSeq" id="WP_102991653.1">
    <property type="nucleotide sequence ID" value="NZ_FXTU01000001.1"/>
</dbReference>
<dbReference type="Proteomes" id="UP001157946">
    <property type="component" value="Unassembled WGS sequence"/>
</dbReference>
<feature type="transmembrane region" description="Helical" evidence="1">
    <location>
        <begin position="178"/>
        <end position="200"/>
    </location>
</feature>
<dbReference type="InterPro" id="IPR014529">
    <property type="entry name" value="UCP026631"/>
</dbReference>
<evidence type="ECO:0000259" key="2">
    <source>
        <dbReference type="Pfam" id="PF03703"/>
    </source>
</evidence>
<sequence length="500" mass="57437">MNKSEKLVKHRLHPVSMLYFMVTVVKESFSFIWLFPLIVLYVHQHISEQISPFTIGIVSVVVLLMLFLIVVVLRWRSFTYEIHEQAIYIESGLFVTKKRWVTPDRIQSIDSTVRVYDHFFSTRTLTIELAGGEESSITLSCISSEEEKRIRGVLGAQAGDKPADPFGESVIRLSKNDLILHSLLSPRFGAVFTLLSVGFFKYLDVTEEADRNLLIHYLSSWFGENWIILTLVILLFLSIAISLLTTFTSDYEFMLHKNDKGELEITQGLFEKKKRTIAQDRIQALWIIERPLPRLLGYVSIEAVVIRNGHDKETHKNITLLPFVQKETALSMLEPLTGYQMDSHLHRLTKKAKFAYMGIPFILGCLLSIPVWLYVPGLYHYAAPLIPLGLFFLGWMEYRKIGWNQSENFLTLQYGKVTRKTALIKRGRVQWASLRQTSLQAKKHLASVRVAVASGKMKVSMGLRHIPLAEAERIYRYTLKPKRRETNITSVDQSASREAN</sequence>
<keyword evidence="1" id="KW-0812">Transmembrane</keyword>
<evidence type="ECO:0000313" key="4">
    <source>
        <dbReference type="Proteomes" id="UP001157946"/>
    </source>
</evidence>